<keyword evidence="4" id="KW-1185">Reference proteome</keyword>
<dbReference type="EnsemblPlants" id="Kaladp1119s0002.1.v1.1">
    <property type="protein sequence ID" value="Kaladp1119s0002.1.v1.1.CDS.1"/>
    <property type="gene ID" value="Kaladp1119s0002.v1.1"/>
</dbReference>
<dbReference type="NCBIfam" id="TIGR01640">
    <property type="entry name" value="F_box_assoc_1"/>
    <property type="match status" value="1"/>
</dbReference>
<accession>A0A7N0VJD1</accession>
<dbReference type="PROSITE" id="PS50181">
    <property type="entry name" value="FBOX"/>
    <property type="match status" value="1"/>
</dbReference>
<evidence type="ECO:0000259" key="2">
    <source>
        <dbReference type="PROSITE" id="PS50181"/>
    </source>
</evidence>
<feature type="domain" description="F-box" evidence="2">
    <location>
        <begin position="18"/>
        <end position="64"/>
    </location>
</feature>
<evidence type="ECO:0000313" key="3">
    <source>
        <dbReference type="EnsemblPlants" id="Kaladp1119s0002.1.v1.1.CDS.1"/>
    </source>
</evidence>
<dbReference type="InterPro" id="IPR001810">
    <property type="entry name" value="F-box_dom"/>
</dbReference>
<dbReference type="Pfam" id="PF08268">
    <property type="entry name" value="FBA_3"/>
    <property type="match status" value="1"/>
</dbReference>
<dbReference type="Gene3D" id="1.20.1280.50">
    <property type="match status" value="1"/>
</dbReference>
<protein>
    <recommendedName>
        <fullName evidence="2">F-box domain-containing protein</fullName>
    </recommendedName>
</protein>
<dbReference type="InterPro" id="IPR036047">
    <property type="entry name" value="F-box-like_dom_sf"/>
</dbReference>
<dbReference type="CDD" id="cd22157">
    <property type="entry name" value="F-box_AtFBW1-like"/>
    <property type="match status" value="1"/>
</dbReference>
<reference evidence="3" key="1">
    <citation type="submission" date="2021-01" db="UniProtKB">
        <authorList>
            <consortium name="EnsemblPlants"/>
        </authorList>
    </citation>
    <scope>IDENTIFICATION</scope>
</reference>
<dbReference type="PANTHER" id="PTHR31672">
    <property type="entry name" value="BNACNNG10540D PROTEIN"/>
    <property type="match status" value="1"/>
</dbReference>
<dbReference type="Gramene" id="Kaladp1119s0002.1.v1.1">
    <property type="protein sequence ID" value="Kaladp1119s0002.1.v1.1.CDS.1"/>
    <property type="gene ID" value="Kaladp1119s0002.v1.1"/>
</dbReference>
<dbReference type="InterPro" id="IPR017451">
    <property type="entry name" value="F-box-assoc_interact_dom"/>
</dbReference>
<dbReference type="AlphaFoldDB" id="A0A7N0VJD1"/>
<evidence type="ECO:0000256" key="1">
    <source>
        <dbReference type="SAM" id="MobiDB-lite"/>
    </source>
</evidence>
<dbReference type="SUPFAM" id="SSF81383">
    <property type="entry name" value="F-box domain"/>
    <property type="match status" value="1"/>
</dbReference>
<dbReference type="Proteomes" id="UP000594263">
    <property type="component" value="Unplaced"/>
</dbReference>
<evidence type="ECO:0000313" key="4">
    <source>
        <dbReference type="Proteomes" id="UP000594263"/>
    </source>
</evidence>
<sequence>MDSSRRRICDDDEADDERSGSPNLPNELLTEILVRLPVKSLSRFKCCSKQWCSLISSDDFIDQHLQQTQERCRLLALSDSVGPDNLRSVLVSSIYSDPANPEFVYVDPPISAQPILDAMLFYFQIDLSCNGLVLVRSAALSEYLVWNPTIRELESLPPIPLPDSELNYIGLLEPAIGFGYDEANKDYKVVAPISLSSPDEMPLERIYMMYSSRPKAWRKINVPDKYHILSDSSCPQQLYGALHWLSYTYDNHVTILSFELAADELHEIPTPWSQFPEMPYMKLWKYEGHLSIVMANQMGTVYNVWGMKGYLEKNYSWRFLFTIPMFPATFRFPSPDLLWHSSNGQLLLIQYNSFWAMLDTKSGALRTIPSFEDGRRIRKGIYYVESLVSPSAI</sequence>
<dbReference type="PANTHER" id="PTHR31672:SF13">
    <property type="entry name" value="F-BOX PROTEIN CPR30-LIKE"/>
    <property type="match status" value="1"/>
</dbReference>
<dbReference type="InterPro" id="IPR050796">
    <property type="entry name" value="SCF_F-box_component"/>
</dbReference>
<proteinExistence type="predicted"/>
<dbReference type="InterPro" id="IPR013187">
    <property type="entry name" value="F-box-assoc_dom_typ3"/>
</dbReference>
<organism evidence="3 4">
    <name type="scientific">Kalanchoe fedtschenkoi</name>
    <name type="common">Lavender scallops</name>
    <name type="synonym">South American air plant</name>
    <dbReference type="NCBI Taxonomy" id="63787"/>
    <lineage>
        <taxon>Eukaryota</taxon>
        <taxon>Viridiplantae</taxon>
        <taxon>Streptophyta</taxon>
        <taxon>Embryophyta</taxon>
        <taxon>Tracheophyta</taxon>
        <taxon>Spermatophyta</taxon>
        <taxon>Magnoliopsida</taxon>
        <taxon>eudicotyledons</taxon>
        <taxon>Gunneridae</taxon>
        <taxon>Pentapetalae</taxon>
        <taxon>Saxifragales</taxon>
        <taxon>Crassulaceae</taxon>
        <taxon>Kalanchoe</taxon>
    </lineage>
</organism>
<name>A0A7N0VJD1_KALFE</name>
<dbReference type="SMART" id="SM00256">
    <property type="entry name" value="FBOX"/>
    <property type="match status" value="1"/>
</dbReference>
<feature type="region of interest" description="Disordered" evidence="1">
    <location>
        <begin position="1"/>
        <end position="23"/>
    </location>
</feature>
<dbReference type="Pfam" id="PF00646">
    <property type="entry name" value="F-box"/>
    <property type="match status" value="1"/>
</dbReference>
<dbReference type="OMA" id="WIGNSEL"/>